<dbReference type="Proteomes" id="UP000607653">
    <property type="component" value="Unassembled WGS sequence"/>
</dbReference>
<evidence type="ECO:0000313" key="1">
    <source>
        <dbReference type="EMBL" id="DAD23012.1"/>
    </source>
</evidence>
<organism evidence="1 2">
    <name type="scientific">Nelumbo nucifera</name>
    <name type="common">Sacred lotus</name>
    <dbReference type="NCBI Taxonomy" id="4432"/>
    <lineage>
        <taxon>Eukaryota</taxon>
        <taxon>Viridiplantae</taxon>
        <taxon>Streptophyta</taxon>
        <taxon>Embryophyta</taxon>
        <taxon>Tracheophyta</taxon>
        <taxon>Spermatophyta</taxon>
        <taxon>Magnoliopsida</taxon>
        <taxon>Proteales</taxon>
        <taxon>Nelumbonaceae</taxon>
        <taxon>Nelumbo</taxon>
    </lineage>
</organism>
<name>A0A822XSM2_NELNU</name>
<gene>
    <name evidence="1" type="ORF">HUJ06_024476</name>
</gene>
<reference evidence="1 2" key="1">
    <citation type="journal article" date="2020" name="Mol. Biol. Evol.">
        <title>Distinct Expression and Methylation Patterns for Genes with Different Fates following a Single Whole-Genome Duplication in Flowering Plants.</title>
        <authorList>
            <person name="Shi T."/>
            <person name="Rahmani R.S."/>
            <person name="Gugger P.F."/>
            <person name="Wang M."/>
            <person name="Li H."/>
            <person name="Zhang Y."/>
            <person name="Li Z."/>
            <person name="Wang Q."/>
            <person name="Van de Peer Y."/>
            <person name="Marchal K."/>
            <person name="Chen J."/>
        </authorList>
    </citation>
    <scope>NUCLEOTIDE SEQUENCE [LARGE SCALE GENOMIC DNA]</scope>
    <source>
        <tissue evidence="1">Leaf</tissue>
    </source>
</reference>
<sequence length="43" mass="5196">MTYNEEMDRKNNQTICRIRDERIDMTPPANYTDENRISDLDCN</sequence>
<comment type="caution">
    <text evidence="1">The sequence shown here is derived from an EMBL/GenBank/DDBJ whole genome shotgun (WGS) entry which is preliminary data.</text>
</comment>
<evidence type="ECO:0000313" key="2">
    <source>
        <dbReference type="Proteomes" id="UP000607653"/>
    </source>
</evidence>
<accession>A0A822XSM2</accession>
<dbReference type="AlphaFoldDB" id="A0A822XSM2"/>
<keyword evidence="2" id="KW-1185">Reference proteome</keyword>
<proteinExistence type="predicted"/>
<dbReference type="EMBL" id="DUZY01000001">
    <property type="protein sequence ID" value="DAD23012.1"/>
    <property type="molecule type" value="Genomic_DNA"/>
</dbReference>
<protein>
    <submittedName>
        <fullName evidence="1">Uncharacterized protein</fullName>
    </submittedName>
</protein>